<name>S4PD90_9NEOP</name>
<dbReference type="EMBL" id="GAIX01002139">
    <property type="protein sequence ID" value="JAA90421.1"/>
    <property type="molecule type" value="Transcribed_RNA"/>
</dbReference>
<dbReference type="AlphaFoldDB" id="S4PD90"/>
<evidence type="ECO:0000313" key="2">
    <source>
        <dbReference type="EMBL" id="JAA90421.1"/>
    </source>
</evidence>
<organism evidence="2">
    <name type="scientific">Pararge aegeria</name>
    <name type="common">speckled wood butterfly</name>
    <dbReference type="NCBI Taxonomy" id="116150"/>
    <lineage>
        <taxon>Eukaryota</taxon>
        <taxon>Metazoa</taxon>
        <taxon>Ecdysozoa</taxon>
        <taxon>Arthropoda</taxon>
        <taxon>Hexapoda</taxon>
        <taxon>Insecta</taxon>
        <taxon>Pterygota</taxon>
        <taxon>Neoptera</taxon>
        <taxon>Endopterygota</taxon>
        <taxon>Lepidoptera</taxon>
        <taxon>Glossata</taxon>
        <taxon>Ditrysia</taxon>
        <taxon>Papilionoidea</taxon>
        <taxon>Nymphalidae</taxon>
        <taxon>Satyrinae</taxon>
        <taxon>Satyrini</taxon>
        <taxon>Parargina</taxon>
        <taxon>Pararge</taxon>
    </lineage>
</organism>
<feature type="non-terminal residue" evidence="2">
    <location>
        <position position="94"/>
    </location>
</feature>
<protein>
    <submittedName>
        <fullName evidence="2">Uncharacterized protein</fullName>
    </submittedName>
</protein>
<reference evidence="2" key="1">
    <citation type="journal article" date="2013" name="BMC Genomics">
        <title>Unscrambling butterfly oogenesis.</title>
        <authorList>
            <person name="Carter J.M."/>
            <person name="Baker S.C."/>
            <person name="Pink R."/>
            <person name="Carter D.R."/>
            <person name="Collins A."/>
            <person name="Tomlin J."/>
            <person name="Gibbs M."/>
            <person name="Breuker C.J."/>
        </authorList>
    </citation>
    <scope>NUCLEOTIDE SEQUENCE</scope>
    <source>
        <tissue evidence="2">Ovary</tissue>
    </source>
</reference>
<sequence>TTRGKKHFKKSGFETGLAEILEQLPKPSIKDTLPFQIPRAIWWTITGIPFAIMELKRRRKELQEEERRKKKREEEDKIRAEREAAIAAENKLTG</sequence>
<evidence type="ECO:0000256" key="1">
    <source>
        <dbReference type="SAM" id="Coils"/>
    </source>
</evidence>
<feature type="coiled-coil region" evidence="1">
    <location>
        <begin position="52"/>
        <end position="91"/>
    </location>
</feature>
<feature type="non-terminal residue" evidence="2">
    <location>
        <position position="1"/>
    </location>
</feature>
<proteinExistence type="predicted"/>
<reference evidence="2" key="2">
    <citation type="submission" date="2013-05" db="EMBL/GenBank/DDBJ databases">
        <authorList>
            <person name="Carter J.-M."/>
            <person name="Baker S.C."/>
            <person name="Pink R."/>
            <person name="Carter D.R.F."/>
            <person name="Collins A."/>
            <person name="Tomlin J."/>
            <person name="Gibbs M."/>
            <person name="Breuker C.J."/>
        </authorList>
    </citation>
    <scope>NUCLEOTIDE SEQUENCE</scope>
    <source>
        <tissue evidence="2">Ovary</tissue>
    </source>
</reference>
<keyword evidence="1" id="KW-0175">Coiled coil</keyword>
<accession>S4PD90</accession>